<evidence type="ECO:0000313" key="4">
    <source>
        <dbReference type="EMBL" id="SKA31143.1"/>
    </source>
</evidence>
<accession>A0A1T4SSJ7</accession>
<dbReference type="InterPro" id="IPR003439">
    <property type="entry name" value="ABC_transporter-like_ATP-bd"/>
</dbReference>
<dbReference type="PANTHER" id="PTHR43119:SF1">
    <property type="entry name" value="ABC TRANSPORTER DOMAIN-CONTAINING PROTEIN"/>
    <property type="match status" value="1"/>
</dbReference>
<feature type="domain" description="ABC transporter" evidence="3">
    <location>
        <begin position="11"/>
        <end position="223"/>
    </location>
</feature>
<keyword evidence="2 4" id="KW-0067">ATP-binding</keyword>
<dbReference type="PANTHER" id="PTHR43119">
    <property type="entry name" value="ABC TRANSPORT PROTEIN ATP-BINDING COMPONENT-RELATED"/>
    <property type="match status" value="1"/>
</dbReference>
<name>A0A1T4SSJ7_9GAMM</name>
<proteinExistence type="predicted"/>
<dbReference type="PROSITE" id="PS00211">
    <property type="entry name" value="ABC_TRANSPORTER_1"/>
    <property type="match status" value="1"/>
</dbReference>
<evidence type="ECO:0000259" key="3">
    <source>
        <dbReference type="PROSITE" id="PS50893"/>
    </source>
</evidence>
<dbReference type="Proteomes" id="UP000191116">
    <property type="component" value="Unassembled WGS sequence"/>
</dbReference>
<keyword evidence="1" id="KW-0547">Nucleotide-binding</keyword>
<dbReference type="PROSITE" id="PS50893">
    <property type="entry name" value="ABC_TRANSPORTER_2"/>
    <property type="match status" value="1"/>
</dbReference>
<dbReference type="SUPFAM" id="SSF52540">
    <property type="entry name" value="P-loop containing nucleoside triphosphate hydrolases"/>
    <property type="match status" value="1"/>
</dbReference>
<dbReference type="InterPro" id="IPR003593">
    <property type="entry name" value="AAA+_ATPase"/>
</dbReference>
<dbReference type="AlphaFoldDB" id="A0A1T4SSJ7"/>
<evidence type="ECO:0000256" key="2">
    <source>
        <dbReference type="ARBA" id="ARBA00022840"/>
    </source>
</evidence>
<dbReference type="OrthoDB" id="4408248at2"/>
<dbReference type="InterPro" id="IPR027417">
    <property type="entry name" value="P-loop_NTPase"/>
</dbReference>
<gene>
    <name evidence="4" type="primary">ybbL</name>
    <name evidence="4" type="ORF">CZ814_01732</name>
</gene>
<dbReference type="InterPro" id="IPR017871">
    <property type="entry name" value="ABC_transporter-like_CS"/>
</dbReference>
<dbReference type="GO" id="GO:0016887">
    <property type="term" value="F:ATP hydrolysis activity"/>
    <property type="evidence" value="ECO:0007669"/>
    <property type="project" value="InterPro"/>
</dbReference>
<sequence length="225" mass="24594">MINSSSKPSAIFCDTLRFFQLRSGFENVQVEPLTVDLLPGQHLALSGASGCGKSSLLQVIAGLKAPQKGSFNYQQQVIDSGSLPFWRQQLCYLPQQPIMGADTVLDVLLLPWYMKAIRSPHTKPTIQHCLQALADAGLVVELDKNVALLSGGEKQRLAIARAVLMQRSVWLMDEPTSALDPVARDKIISLVKALHVICISVSHDPVWLATANQVHNMDITSGIDQ</sequence>
<dbReference type="EMBL" id="FUWP01000007">
    <property type="protein sequence ID" value="SKA31143.1"/>
    <property type="molecule type" value="Genomic_DNA"/>
</dbReference>
<protein>
    <submittedName>
        <fullName evidence="4">Putative ABC transporter ATP-binding protein YbbL</fullName>
    </submittedName>
</protein>
<evidence type="ECO:0000313" key="5">
    <source>
        <dbReference type="Proteomes" id="UP000191116"/>
    </source>
</evidence>
<organism evidence="4 5">
    <name type="scientific">Photobacterium toruni</name>
    <dbReference type="NCBI Taxonomy" id="1935446"/>
    <lineage>
        <taxon>Bacteria</taxon>
        <taxon>Pseudomonadati</taxon>
        <taxon>Pseudomonadota</taxon>
        <taxon>Gammaproteobacteria</taxon>
        <taxon>Vibrionales</taxon>
        <taxon>Vibrionaceae</taxon>
        <taxon>Photobacterium</taxon>
    </lineage>
</organism>
<reference evidence="4 5" key="1">
    <citation type="submission" date="2017-02" db="EMBL/GenBank/DDBJ databases">
        <authorList>
            <person name="Peterson S.W."/>
        </authorList>
    </citation>
    <scope>NUCLEOTIDE SEQUENCE [LARGE SCALE GENOMIC DNA]</scope>
    <source>
        <strain evidence="4 5">CECT 9189</strain>
    </source>
</reference>
<evidence type="ECO:0000256" key="1">
    <source>
        <dbReference type="ARBA" id="ARBA00022741"/>
    </source>
</evidence>
<dbReference type="GO" id="GO:0005524">
    <property type="term" value="F:ATP binding"/>
    <property type="evidence" value="ECO:0007669"/>
    <property type="project" value="UniProtKB-KW"/>
</dbReference>
<dbReference type="SMART" id="SM00382">
    <property type="entry name" value="AAA"/>
    <property type="match status" value="1"/>
</dbReference>
<dbReference type="Gene3D" id="3.40.50.300">
    <property type="entry name" value="P-loop containing nucleotide triphosphate hydrolases"/>
    <property type="match status" value="1"/>
</dbReference>
<dbReference type="Pfam" id="PF00005">
    <property type="entry name" value="ABC_tran"/>
    <property type="match status" value="1"/>
</dbReference>
<dbReference type="RefSeq" id="WP_080174567.1">
    <property type="nucleotide sequence ID" value="NZ_AP024855.1"/>
</dbReference>